<name>A0A0A8ZWI6_ARUDO</name>
<sequence>MQSRWKEWEQGIILSVSPSLKSSRHTAQSCPAISPISGARRLRIALVDAGTPRKRLSSSRMSTSRACASLSS</sequence>
<dbReference type="AlphaFoldDB" id="A0A0A8ZWI6"/>
<feature type="compositionally biased region" description="Polar residues" evidence="1">
    <location>
        <begin position="58"/>
        <end position="72"/>
    </location>
</feature>
<reference evidence="2" key="2">
    <citation type="journal article" date="2015" name="Data Brief">
        <title>Shoot transcriptome of the giant reed, Arundo donax.</title>
        <authorList>
            <person name="Barrero R.A."/>
            <person name="Guerrero F.D."/>
            <person name="Moolhuijzen P."/>
            <person name="Goolsby J.A."/>
            <person name="Tidwell J."/>
            <person name="Bellgard S.E."/>
            <person name="Bellgard M.I."/>
        </authorList>
    </citation>
    <scope>NUCLEOTIDE SEQUENCE</scope>
    <source>
        <tissue evidence="2">Shoot tissue taken approximately 20 cm above the soil surface</tissue>
    </source>
</reference>
<proteinExistence type="predicted"/>
<evidence type="ECO:0000313" key="2">
    <source>
        <dbReference type="EMBL" id="JAD41090.1"/>
    </source>
</evidence>
<feature type="region of interest" description="Disordered" evidence="1">
    <location>
        <begin position="53"/>
        <end position="72"/>
    </location>
</feature>
<accession>A0A0A8ZWI6</accession>
<reference evidence="2" key="1">
    <citation type="submission" date="2014-09" db="EMBL/GenBank/DDBJ databases">
        <authorList>
            <person name="Magalhaes I.L.F."/>
            <person name="Oliveira U."/>
            <person name="Santos F.R."/>
            <person name="Vidigal T.H.D.A."/>
            <person name="Brescovit A.D."/>
            <person name="Santos A.J."/>
        </authorList>
    </citation>
    <scope>NUCLEOTIDE SEQUENCE</scope>
    <source>
        <tissue evidence="2">Shoot tissue taken approximately 20 cm above the soil surface</tissue>
    </source>
</reference>
<dbReference type="EMBL" id="GBRH01256805">
    <property type="protein sequence ID" value="JAD41090.1"/>
    <property type="molecule type" value="Transcribed_RNA"/>
</dbReference>
<organism evidence="2">
    <name type="scientific">Arundo donax</name>
    <name type="common">Giant reed</name>
    <name type="synonym">Donax arundinaceus</name>
    <dbReference type="NCBI Taxonomy" id="35708"/>
    <lineage>
        <taxon>Eukaryota</taxon>
        <taxon>Viridiplantae</taxon>
        <taxon>Streptophyta</taxon>
        <taxon>Embryophyta</taxon>
        <taxon>Tracheophyta</taxon>
        <taxon>Spermatophyta</taxon>
        <taxon>Magnoliopsida</taxon>
        <taxon>Liliopsida</taxon>
        <taxon>Poales</taxon>
        <taxon>Poaceae</taxon>
        <taxon>PACMAD clade</taxon>
        <taxon>Arundinoideae</taxon>
        <taxon>Arundineae</taxon>
        <taxon>Arundo</taxon>
    </lineage>
</organism>
<evidence type="ECO:0000256" key="1">
    <source>
        <dbReference type="SAM" id="MobiDB-lite"/>
    </source>
</evidence>
<protein>
    <submittedName>
        <fullName evidence="2">Uncharacterized protein</fullName>
    </submittedName>
</protein>